<keyword evidence="14" id="KW-0865">Zymogen</keyword>
<evidence type="ECO:0000256" key="4">
    <source>
        <dbReference type="ARBA" id="ARBA00009759"/>
    </source>
</evidence>
<dbReference type="STRING" id="1073089.A0A1L9RE90"/>
<evidence type="ECO:0000256" key="2">
    <source>
        <dbReference type="ARBA" id="ARBA00001947"/>
    </source>
</evidence>
<dbReference type="SUPFAM" id="SSF53187">
    <property type="entry name" value="Zn-dependent exopeptidases"/>
    <property type="match status" value="1"/>
</dbReference>
<evidence type="ECO:0000259" key="19">
    <source>
        <dbReference type="Pfam" id="PF04389"/>
    </source>
</evidence>
<reference evidence="21" key="1">
    <citation type="journal article" date="2017" name="Genome Biol.">
        <title>Comparative genomics reveals high biological diversity and specific adaptations in the industrially and medically important fungal genus Aspergillus.</title>
        <authorList>
            <person name="de Vries R.P."/>
            <person name="Riley R."/>
            <person name="Wiebenga A."/>
            <person name="Aguilar-Osorio G."/>
            <person name="Amillis S."/>
            <person name="Uchima C.A."/>
            <person name="Anderluh G."/>
            <person name="Asadollahi M."/>
            <person name="Askin M."/>
            <person name="Barry K."/>
            <person name="Battaglia E."/>
            <person name="Bayram O."/>
            <person name="Benocci T."/>
            <person name="Braus-Stromeyer S.A."/>
            <person name="Caldana C."/>
            <person name="Canovas D."/>
            <person name="Cerqueira G.C."/>
            <person name="Chen F."/>
            <person name="Chen W."/>
            <person name="Choi C."/>
            <person name="Clum A."/>
            <person name="Dos Santos R.A."/>
            <person name="Damasio A.R."/>
            <person name="Diallinas G."/>
            <person name="Emri T."/>
            <person name="Fekete E."/>
            <person name="Flipphi M."/>
            <person name="Freyberg S."/>
            <person name="Gallo A."/>
            <person name="Gournas C."/>
            <person name="Habgood R."/>
            <person name="Hainaut M."/>
            <person name="Harispe M.L."/>
            <person name="Henrissat B."/>
            <person name="Hilden K.S."/>
            <person name="Hope R."/>
            <person name="Hossain A."/>
            <person name="Karabika E."/>
            <person name="Karaffa L."/>
            <person name="Karanyi Z."/>
            <person name="Krasevec N."/>
            <person name="Kuo A."/>
            <person name="Kusch H."/>
            <person name="LaButti K."/>
            <person name="Lagendijk E.L."/>
            <person name="Lapidus A."/>
            <person name="Levasseur A."/>
            <person name="Lindquist E."/>
            <person name="Lipzen A."/>
            <person name="Logrieco A.F."/>
            <person name="MacCabe A."/>
            <person name="Maekelae M.R."/>
            <person name="Malavazi I."/>
            <person name="Melin P."/>
            <person name="Meyer V."/>
            <person name="Mielnichuk N."/>
            <person name="Miskei M."/>
            <person name="Molnar A.P."/>
            <person name="Mule G."/>
            <person name="Ngan C.Y."/>
            <person name="Orejas M."/>
            <person name="Orosz E."/>
            <person name="Ouedraogo J.P."/>
            <person name="Overkamp K.M."/>
            <person name="Park H.-S."/>
            <person name="Perrone G."/>
            <person name="Piumi F."/>
            <person name="Punt P.J."/>
            <person name="Ram A.F."/>
            <person name="Ramon A."/>
            <person name="Rauscher S."/>
            <person name="Record E."/>
            <person name="Riano-Pachon D.M."/>
            <person name="Robert V."/>
            <person name="Roehrig J."/>
            <person name="Ruller R."/>
            <person name="Salamov A."/>
            <person name="Salih N.S."/>
            <person name="Samson R.A."/>
            <person name="Sandor E."/>
            <person name="Sanguinetti M."/>
            <person name="Schuetze T."/>
            <person name="Sepcic K."/>
            <person name="Shelest E."/>
            <person name="Sherlock G."/>
            <person name="Sophianopoulou V."/>
            <person name="Squina F.M."/>
            <person name="Sun H."/>
            <person name="Susca A."/>
            <person name="Todd R.B."/>
            <person name="Tsang A."/>
            <person name="Unkles S.E."/>
            <person name="van de Wiele N."/>
            <person name="van Rossen-Uffink D."/>
            <person name="Oliveira J.V."/>
            <person name="Vesth T.C."/>
            <person name="Visser J."/>
            <person name="Yu J.-H."/>
            <person name="Zhou M."/>
            <person name="Andersen M.R."/>
            <person name="Archer D.B."/>
            <person name="Baker S.E."/>
            <person name="Benoit I."/>
            <person name="Brakhage A.A."/>
            <person name="Braus G.H."/>
            <person name="Fischer R."/>
            <person name="Frisvad J.C."/>
            <person name="Goldman G.H."/>
            <person name="Houbraken J."/>
            <person name="Oakley B."/>
            <person name="Pocsi I."/>
            <person name="Scazzocchio C."/>
            <person name="Seiboth B."/>
            <person name="vanKuyk P.A."/>
            <person name="Wortman J."/>
            <person name="Dyer P.S."/>
            <person name="Grigoriev I.V."/>
        </authorList>
    </citation>
    <scope>NUCLEOTIDE SEQUENCE [LARGE SCALE GENOMIC DNA]</scope>
    <source>
        <strain evidence="21">DTO 134E9</strain>
    </source>
</reference>
<evidence type="ECO:0000256" key="14">
    <source>
        <dbReference type="ARBA" id="ARBA00023145"/>
    </source>
</evidence>
<protein>
    <recommendedName>
        <fullName evidence="18">Peptide hydrolase</fullName>
        <ecNumber evidence="18">3.4.-.-</ecNumber>
    </recommendedName>
</protein>
<keyword evidence="9 17" id="KW-0479">Metal-binding</keyword>
<feature type="binding site" evidence="17">
    <location>
        <position position="508"/>
    </location>
    <ligand>
        <name>Mg(2+)</name>
        <dbReference type="ChEBI" id="CHEBI:18420"/>
        <label>1</label>
        <note>catalytic</note>
    </ligand>
</feature>
<dbReference type="GeneID" id="63753703"/>
<evidence type="ECO:0000256" key="7">
    <source>
        <dbReference type="ARBA" id="ARBA00022525"/>
    </source>
</evidence>
<dbReference type="CDD" id="cd01517">
    <property type="entry name" value="PAP_phosphatase"/>
    <property type="match status" value="1"/>
</dbReference>
<evidence type="ECO:0000256" key="17">
    <source>
        <dbReference type="PIRSR" id="PIRSR600760-2"/>
    </source>
</evidence>
<dbReference type="GO" id="GO:0000103">
    <property type="term" value="P:sulfate assimilation"/>
    <property type="evidence" value="ECO:0007669"/>
    <property type="project" value="TreeGrafter"/>
</dbReference>
<dbReference type="InterPro" id="IPR000760">
    <property type="entry name" value="Inositol_monophosphatase-like"/>
</dbReference>
<comment type="cofactor">
    <cofactor evidence="1 17">
        <name>Mg(2+)</name>
        <dbReference type="ChEBI" id="CHEBI:18420"/>
    </cofactor>
</comment>
<dbReference type="AlphaFoldDB" id="A0A1L9RE90"/>
<dbReference type="EMBL" id="KV878214">
    <property type="protein sequence ID" value="OJJ33187.1"/>
    <property type="molecule type" value="Genomic_DNA"/>
</dbReference>
<keyword evidence="7" id="KW-0964">Secreted</keyword>
<evidence type="ECO:0000313" key="20">
    <source>
        <dbReference type="EMBL" id="OJJ33187.1"/>
    </source>
</evidence>
<dbReference type="PANTHER" id="PTHR43200">
    <property type="entry name" value="PHOSPHATASE"/>
    <property type="match status" value="1"/>
</dbReference>
<evidence type="ECO:0000256" key="12">
    <source>
        <dbReference type="ARBA" id="ARBA00022833"/>
    </source>
</evidence>
<comment type="subunit">
    <text evidence="5">Monomer.</text>
</comment>
<dbReference type="InterPro" id="IPR051090">
    <property type="entry name" value="Inositol_monoP_superfamily"/>
</dbReference>
<keyword evidence="15" id="KW-1015">Disulfide bond</keyword>
<evidence type="ECO:0000256" key="16">
    <source>
        <dbReference type="ARBA" id="ARBA00043962"/>
    </source>
</evidence>
<dbReference type="OrthoDB" id="2214at2759"/>
<feature type="signal peptide" evidence="18">
    <location>
        <begin position="1"/>
        <end position="19"/>
    </location>
</feature>
<accession>A0A1L9RE90</accession>
<feature type="binding site" evidence="17">
    <location>
        <position position="511"/>
    </location>
    <ligand>
        <name>Mg(2+)</name>
        <dbReference type="ChEBI" id="CHEBI:18420"/>
        <label>1</label>
        <note>catalytic</note>
    </ligand>
</feature>
<evidence type="ECO:0000256" key="3">
    <source>
        <dbReference type="ARBA" id="ARBA00004613"/>
    </source>
</evidence>
<feature type="binding site" evidence="17">
    <location>
        <position position="667"/>
    </location>
    <ligand>
        <name>Mg(2+)</name>
        <dbReference type="ChEBI" id="CHEBI:18420"/>
        <label>1</label>
        <note>catalytic</note>
    </ligand>
</feature>
<dbReference type="Pfam" id="PF04389">
    <property type="entry name" value="Peptidase_M28"/>
    <property type="match status" value="1"/>
</dbReference>
<dbReference type="GO" id="GO:0046872">
    <property type="term" value="F:metal ion binding"/>
    <property type="evidence" value="ECO:0007669"/>
    <property type="project" value="UniProtKB-KW"/>
</dbReference>
<dbReference type="FunFam" id="3.40.630.10:FF:000042">
    <property type="entry name" value="Peptide hydrolase"/>
    <property type="match status" value="1"/>
</dbReference>
<feature type="binding site" evidence="17">
    <location>
        <position position="443"/>
    </location>
    <ligand>
        <name>Mg(2+)</name>
        <dbReference type="ChEBI" id="CHEBI:18420"/>
        <label>1</label>
        <note>catalytic</note>
    </ligand>
</feature>
<comment type="similarity">
    <text evidence="16">Belongs to the peptidase M28 family. M28E subfamily.</text>
</comment>
<dbReference type="GO" id="GO:0005576">
    <property type="term" value="C:extracellular region"/>
    <property type="evidence" value="ECO:0007669"/>
    <property type="project" value="UniProtKB-SubCell"/>
</dbReference>
<feature type="chain" id="PRO_5011809653" description="Peptide hydrolase" evidence="18">
    <location>
        <begin position="20"/>
        <end position="727"/>
    </location>
</feature>
<dbReference type="EC" id="3.4.-.-" evidence="18"/>
<comment type="subcellular location">
    <subcellularLocation>
        <location evidence="3">Secreted</location>
    </subcellularLocation>
</comment>
<evidence type="ECO:0000256" key="8">
    <source>
        <dbReference type="ARBA" id="ARBA00022670"/>
    </source>
</evidence>
<keyword evidence="12 18" id="KW-0862">Zinc</keyword>
<keyword evidence="13 17" id="KW-0460">Magnesium</keyword>
<dbReference type="Proteomes" id="UP000184383">
    <property type="component" value="Unassembled WGS sequence"/>
</dbReference>
<dbReference type="PANTHER" id="PTHR43200:SF2">
    <property type="entry name" value="3'(2'),5'-BISPHOSPHATE NUCLEOTIDASE"/>
    <property type="match status" value="1"/>
</dbReference>
<dbReference type="FunFam" id="3.40.190.80:FF:000021">
    <property type="entry name" value="Myo-inositol-1(Or 4)-monophosphatase"/>
    <property type="match status" value="1"/>
</dbReference>
<dbReference type="Gene3D" id="3.30.540.10">
    <property type="entry name" value="Fructose-1,6-Bisphosphatase, subunit A, domain 1"/>
    <property type="match status" value="1"/>
</dbReference>
<comment type="similarity">
    <text evidence="4">Belongs to the inositol monophosphatase superfamily.</text>
</comment>
<dbReference type="FunFam" id="3.30.540.10:FF:000026">
    <property type="entry name" value="Myo-inositol-1(Or 4)-monophosphatase"/>
    <property type="match status" value="1"/>
</dbReference>
<evidence type="ECO:0000256" key="10">
    <source>
        <dbReference type="ARBA" id="ARBA00022729"/>
    </source>
</evidence>
<evidence type="ECO:0000256" key="15">
    <source>
        <dbReference type="ARBA" id="ARBA00023157"/>
    </source>
</evidence>
<dbReference type="GO" id="GO:0004177">
    <property type="term" value="F:aminopeptidase activity"/>
    <property type="evidence" value="ECO:0007669"/>
    <property type="project" value="UniProtKB-KW"/>
</dbReference>
<evidence type="ECO:0000256" key="18">
    <source>
        <dbReference type="RuleBase" id="RU361240"/>
    </source>
</evidence>
<sequence>MKFLSAIALGATASTGILASVIPQQEPLSAASVHYNNEMFLIELGPYRTRWVTEEEKWALKLDGVNFIDITAEHKSGLYPKYQTAAINSVHFPEKTKHADEVVPLLHNLSKQNMQHNLEKFTSFYTRYYKSTTGIDSATWLYEQVSDIIQESGASRHGAFVEKFTHPWGQFSIIARIPGQSKKTVVLGAHQDSINLFLPSFLAAPGADDDGSGTVTLLESLRSLLQSDTIVQGNMTNTVEFHWYSAEEGGMLGSQAVFTQYNKDKKDVKAMLQQDMTGYIQGTLDAGRPESIGIMVDYVDQGLTQFLREVVTSYCDIPYADTKCGYACSDHSSAHRWGYPSAMATEAEMENTNKKIHTTEDKISNLSFDHMLQHANPYSKELQIACLTVQRATLLTKKLLEAVDKGTIDKSDDTPVTIADFAAQALIIGAIHKAFPDDDFVGEEDSKTLRQNAELLDRTWELVSSTHLDDEESDALLYAPSSKEEMLDLIDLGAQGSCGPQGRVWVLDPVDGTATFMNGQQYAVCLALVENGSQKVGVLGCPNLAVQSGQLYEDDTDRDGYGHQLFAVLGQGAWIRKMGRSTLLPASRLAEQSPVTDAKDIRFVDCAAATSWNIPLHSRVANVMGAPWPPATDLWAAQMRYVAFAVGGCNAMVKIPFKPTHRSKIWDHAGGMLIATELGHKVTDLAGNPVDCSLGRTLAGCLGMIVAHASIHEKVVEATKQVLAESG</sequence>
<dbReference type="VEuPathDB" id="FungiDB:ASPWEDRAFT_53215"/>
<evidence type="ECO:0000256" key="9">
    <source>
        <dbReference type="ARBA" id="ARBA00022723"/>
    </source>
</evidence>
<dbReference type="GO" id="GO:0006508">
    <property type="term" value="P:proteolysis"/>
    <property type="evidence" value="ECO:0007669"/>
    <property type="project" value="UniProtKB-KW"/>
</dbReference>
<evidence type="ECO:0000256" key="1">
    <source>
        <dbReference type="ARBA" id="ARBA00001946"/>
    </source>
</evidence>
<comment type="cofactor">
    <cofactor evidence="2">
        <name>Zn(2+)</name>
        <dbReference type="ChEBI" id="CHEBI:29105"/>
    </cofactor>
</comment>
<keyword evidence="6" id="KW-0031">Aminopeptidase</keyword>
<dbReference type="CDD" id="cd03879">
    <property type="entry name" value="M28_AAP"/>
    <property type="match status" value="1"/>
</dbReference>
<evidence type="ECO:0000256" key="6">
    <source>
        <dbReference type="ARBA" id="ARBA00022438"/>
    </source>
</evidence>
<dbReference type="GO" id="GO:0008441">
    <property type="term" value="F:3'(2'),5'-bisphosphate nucleotidase activity"/>
    <property type="evidence" value="ECO:0007669"/>
    <property type="project" value="TreeGrafter"/>
</dbReference>
<dbReference type="SUPFAM" id="SSF56655">
    <property type="entry name" value="Carbohydrate phosphatase"/>
    <property type="match status" value="1"/>
</dbReference>
<dbReference type="RefSeq" id="XP_040686864.1">
    <property type="nucleotide sequence ID" value="XM_040837855.1"/>
</dbReference>
<evidence type="ECO:0000256" key="5">
    <source>
        <dbReference type="ARBA" id="ARBA00011245"/>
    </source>
</evidence>
<evidence type="ECO:0000256" key="13">
    <source>
        <dbReference type="ARBA" id="ARBA00022842"/>
    </source>
</evidence>
<keyword evidence="10 18" id="KW-0732">Signal</keyword>
<proteinExistence type="inferred from homology"/>
<keyword evidence="8 18" id="KW-0645">Protease</keyword>
<organism evidence="20 21">
    <name type="scientific">Aspergillus wentii DTO 134E9</name>
    <dbReference type="NCBI Taxonomy" id="1073089"/>
    <lineage>
        <taxon>Eukaryota</taxon>
        <taxon>Fungi</taxon>
        <taxon>Dikarya</taxon>
        <taxon>Ascomycota</taxon>
        <taxon>Pezizomycotina</taxon>
        <taxon>Eurotiomycetes</taxon>
        <taxon>Eurotiomycetidae</taxon>
        <taxon>Eurotiales</taxon>
        <taxon>Aspergillaceae</taxon>
        <taxon>Aspergillus</taxon>
        <taxon>Aspergillus subgen. Cremei</taxon>
    </lineage>
</organism>
<keyword evidence="11 18" id="KW-0378">Hydrolase</keyword>
<dbReference type="Pfam" id="PF00459">
    <property type="entry name" value="Inositol_P"/>
    <property type="match status" value="1"/>
</dbReference>
<evidence type="ECO:0000256" key="11">
    <source>
        <dbReference type="ARBA" id="ARBA00022801"/>
    </source>
</evidence>
<dbReference type="InterPro" id="IPR020583">
    <property type="entry name" value="Inositol_monoP_metal-BS"/>
</dbReference>
<dbReference type="Gene3D" id="3.40.630.10">
    <property type="entry name" value="Zn peptidases"/>
    <property type="match status" value="1"/>
</dbReference>
<gene>
    <name evidence="20" type="ORF">ASPWEDRAFT_53215</name>
</gene>
<feature type="domain" description="Peptidase M28" evidence="19">
    <location>
        <begin position="173"/>
        <end position="374"/>
    </location>
</feature>
<dbReference type="Gene3D" id="3.40.190.80">
    <property type="match status" value="1"/>
</dbReference>
<keyword evidence="21" id="KW-1185">Reference proteome</keyword>
<dbReference type="InterPro" id="IPR007484">
    <property type="entry name" value="Peptidase_M28"/>
</dbReference>
<dbReference type="PROSITE" id="PS00629">
    <property type="entry name" value="IMP_1"/>
    <property type="match status" value="1"/>
</dbReference>
<evidence type="ECO:0000313" key="21">
    <source>
        <dbReference type="Proteomes" id="UP000184383"/>
    </source>
</evidence>
<name>A0A1L9RE90_ASPWE</name>